<dbReference type="AlphaFoldDB" id="A0A0A9GVT3"/>
<accession>A0A0A9GVT3</accession>
<organism evidence="1">
    <name type="scientific">Arundo donax</name>
    <name type="common">Giant reed</name>
    <name type="synonym">Donax arundinaceus</name>
    <dbReference type="NCBI Taxonomy" id="35708"/>
    <lineage>
        <taxon>Eukaryota</taxon>
        <taxon>Viridiplantae</taxon>
        <taxon>Streptophyta</taxon>
        <taxon>Embryophyta</taxon>
        <taxon>Tracheophyta</taxon>
        <taxon>Spermatophyta</taxon>
        <taxon>Magnoliopsida</taxon>
        <taxon>Liliopsida</taxon>
        <taxon>Poales</taxon>
        <taxon>Poaceae</taxon>
        <taxon>PACMAD clade</taxon>
        <taxon>Arundinoideae</taxon>
        <taxon>Arundineae</taxon>
        <taxon>Arundo</taxon>
    </lineage>
</organism>
<dbReference type="EMBL" id="GBRH01171220">
    <property type="protein sequence ID" value="JAE26676.1"/>
    <property type="molecule type" value="Transcribed_RNA"/>
</dbReference>
<reference evidence="1" key="1">
    <citation type="submission" date="2014-09" db="EMBL/GenBank/DDBJ databases">
        <authorList>
            <person name="Magalhaes I.L.F."/>
            <person name="Oliveira U."/>
            <person name="Santos F.R."/>
            <person name="Vidigal T.H.D.A."/>
            <person name="Brescovit A.D."/>
            <person name="Santos A.J."/>
        </authorList>
    </citation>
    <scope>NUCLEOTIDE SEQUENCE</scope>
    <source>
        <tissue evidence="1">Shoot tissue taken approximately 20 cm above the soil surface</tissue>
    </source>
</reference>
<name>A0A0A9GVT3_ARUDO</name>
<sequence>MIGHSFMSCTTKLSCYLFCASRTAVSECIWPIHHK</sequence>
<protein>
    <submittedName>
        <fullName evidence="1">Uncharacterized protein</fullName>
    </submittedName>
</protein>
<evidence type="ECO:0000313" key="1">
    <source>
        <dbReference type="EMBL" id="JAE26676.1"/>
    </source>
</evidence>
<reference evidence="1" key="2">
    <citation type="journal article" date="2015" name="Data Brief">
        <title>Shoot transcriptome of the giant reed, Arundo donax.</title>
        <authorList>
            <person name="Barrero R.A."/>
            <person name="Guerrero F.D."/>
            <person name="Moolhuijzen P."/>
            <person name="Goolsby J.A."/>
            <person name="Tidwell J."/>
            <person name="Bellgard S.E."/>
            <person name="Bellgard M.I."/>
        </authorList>
    </citation>
    <scope>NUCLEOTIDE SEQUENCE</scope>
    <source>
        <tissue evidence="1">Shoot tissue taken approximately 20 cm above the soil surface</tissue>
    </source>
</reference>
<proteinExistence type="predicted"/>